<protein>
    <submittedName>
        <fullName evidence="2">Uncharacterized protein</fullName>
    </submittedName>
</protein>
<evidence type="ECO:0000313" key="2">
    <source>
        <dbReference type="EMBL" id="KAF2266096.1"/>
    </source>
</evidence>
<evidence type="ECO:0000313" key="3">
    <source>
        <dbReference type="Proteomes" id="UP000800093"/>
    </source>
</evidence>
<comment type="caution">
    <text evidence="2">The sequence shown here is derived from an EMBL/GenBank/DDBJ whole genome shotgun (WGS) entry which is preliminary data.</text>
</comment>
<dbReference type="AlphaFoldDB" id="A0A9P4N8R0"/>
<name>A0A9P4N8R0_9PLEO</name>
<dbReference type="EMBL" id="ML986601">
    <property type="protein sequence ID" value="KAF2266096.1"/>
    <property type="molecule type" value="Genomic_DNA"/>
</dbReference>
<dbReference type="Proteomes" id="UP000800093">
    <property type="component" value="Unassembled WGS sequence"/>
</dbReference>
<sequence>MAYLLKFPPSTRPQNLLSEPFVVFGIQGINIFTSLPSRIPMAMVLHYAPKLRTWVLPPPENLPKKVAADALRTPLVGINILEPIAIDGLLWIINKMLQVSGAPLTDPLFFNVQPDICASVRILQAWKTLEIAPAGADGLRIHLTACVMMGPPVTLEELKTVWESFEKDSAIAKETAQNFYRNTIEMEYTHLQAKAFREYITADRERRKFFKSLESEFPNSEGVFEPIKSNESKPGEEDIGSIPYWMEPKQSAVSRQRSAEILENFGTRRVSVSEKRAREKNDGEEMRRRLRRLRSDESLRSVEDEPLKPIADYAGDEEKQITVNESDMVDMRADRRRSEVGEANILTRFLRPFTLNQKQDKQVEKMPPERSFPPGTDPELLFQATHGSLLAQALERYAKEDYDGQVANQEMTTRHDDPAKEKKTGD</sequence>
<reference evidence="3" key="1">
    <citation type="journal article" date="2020" name="Stud. Mycol.">
        <title>101 Dothideomycetes genomes: A test case for predicting lifestyles and emergence of pathogens.</title>
        <authorList>
            <person name="Haridas S."/>
            <person name="Albert R."/>
            <person name="Binder M."/>
            <person name="Bloem J."/>
            <person name="LaButti K."/>
            <person name="Salamov A."/>
            <person name="Andreopoulos B."/>
            <person name="Baker S."/>
            <person name="Barry K."/>
            <person name="Bills G."/>
            <person name="Bluhm B."/>
            <person name="Cannon C."/>
            <person name="Castanera R."/>
            <person name="Culley D."/>
            <person name="Daum C."/>
            <person name="Ezra D."/>
            <person name="Gonzalez J."/>
            <person name="Henrissat B."/>
            <person name="Kuo A."/>
            <person name="Liang C."/>
            <person name="Lipzen A."/>
            <person name="Lutzoni F."/>
            <person name="Magnuson J."/>
            <person name="Mondo S."/>
            <person name="Nolan M."/>
            <person name="Ohm R."/>
            <person name="Pangilinan J."/>
            <person name="Park H.-J."/>
            <person name="Ramirez L."/>
            <person name="Alfaro M."/>
            <person name="Sun H."/>
            <person name="Tritt A."/>
            <person name="Yoshinaga Y."/>
            <person name="Zwiers L.-H."/>
            <person name="Turgeon B."/>
            <person name="Goodwin S."/>
            <person name="Spatafora J."/>
            <person name="Crous P."/>
            <person name="Grigoriev I."/>
        </authorList>
    </citation>
    <scope>NUCLEOTIDE SEQUENCE [LARGE SCALE GENOMIC DNA]</scope>
    <source>
        <strain evidence="3">CBS 304.66</strain>
    </source>
</reference>
<accession>A0A9P4N8R0</accession>
<feature type="compositionally biased region" description="Basic and acidic residues" evidence="1">
    <location>
        <begin position="358"/>
        <end position="368"/>
    </location>
</feature>
<feature type="region of interest" description="Disordered" evidence="1">
    <location>
        <begin position="357"/>
        <end position="379"/>
    </location>
</feature>
<proteinExistence type="predicted"/>
<organism evidence="2 3">
    <name type="scientific">Lojkania enalia</name>
    <dbReference type="NCBI Taxonomy" id="147567"/>
    <lineage>
        <taxon>Eukaryota</taxon>
        <taxon>Fungi</taxon>
        <taxon>Dikarya</taxon>
        <taxon>Ascomycota</taxon>
        <taxon>Pezizomycotina</taxon>
        <taxon>Dothideomycetes</taxon>
        <taxon>Pleosporomycetidae</taxon>
        <taxon>Pleosporales</taxon>
        <taxon>Pleosporales incertae sedis</taxon>
        <taxon>Lojkania</taxon>
    </lineage>
</organism>
<feature type="region of interest" description="Disordered" evidence="1">
    <location>
        <begin position="402"/>
        <end position="426"/>
    </location>
</feature>
<evidence type="ECO:0000256" key="1">
    <source>
        <dbReference type="SAM" id="MobiDB-lite"/>
    </source>
</evidence>
<gene>
    <name evidence="2" type="ORF">CC78DRAFT_542806</name>
</gene>
<feature type="compositionally biased region" description="Basic and acidic residues" evidence="1">
    <location>
        <begin position="412"/>
        <end position="426"/>
    </location>
</feature>
<keyword evidence="3" id="KW-1185">Reference proteome</keyword>
<dbReference type="OrthoDB" id="3783833at2759"/>